<name>A0A3N0F3A2_SINP1</name>
<evidence type="ECO:0000313" key="2">
    <source>
        <dbReference type="Proteomes" id="UP000267469"/>
    </source>
</evidence>
<accession>A0A3N0F3A2</accession>
<proteinExistence type="predicted"/>
<protein>
    <submittedName>
        <fullName evidence="1">Uncharacterized protein</fullName>
    </submittedName>
</protein>
<dbReference type="Proteomes" id="UP000267469">
    <property type="component" value="Unassembled WGS sequence"/>
</dbReference>
<gene>
    <name evidence="1" type="ORF">ED312_01520</name>
</gene>
<sequence length="85" mass="10215">MHIHLPFQVKPAFYLFQQFEVMIDQLYLDIPASMYKKIIYQLQYAGSFLSPGKTQCYIRFLCKDFQTGRKILNGRRLRKFETDKV</sequence>
<comment type="caution">
    <text evidence="1">The sequence shown here is derived from an EMBL/GenBank/DDBJ whole genome shotgun (WGS) entry which is preliminary data.</text>
</comment>
<keyword evidence="2" id="KW-1185">Reference proteome</keyword>
<dbReference type="EMBL" id="RJTM01000005">
    <property type="protein sequence ID" value="RNL94525.1"/>
    <property type="molecule type" value="Genomic_DNA"/>
</dbReference>
<reference evidence="1 2" key="1">
    <citation type="submission" date="2018-10" db="EMBL/GenBank/DDBJ databases">
        <title>Sinomicrobium pectinilyticum sp. nov., a pectinase-producing bacterium isolated from alkaline and saline soil, and emended description of the genus Sinomicrobium.</title>
        <authorList>
            <person name="Cheng B."/>
            <person name="Li C."/>
            <person name="Lai Q."/>
            <person name="Du M."/>
            <person name="Shao Z."/>
            <person name="Xu P."/>
            <person name="Yang C."/>
        </authorList>
    </citation>
    <scope>NUCLEOTIDE SEQUENCE [LARGE SCALE GENOMIC DNA]</scope>
    <source>
        <strain evidence="1 2">5DNS001</strain>
    </source>
</reference>
<evidence type="ECO:0000313" key="1">
    <source>
        <dbReference type="EMBL" id="RNL94525.1"/>
    </source>
</evidence>
<organism evidence="1 2">
    <name type="scientific">Sinomicrobium pectinilyticum</name>
    <dbReference type="NCBI Taxonomy" id="1084421"/>
    <lineage>
        <taxon>Bacteria</taxon>
        <taxon>Pseudomonadati</taxon>
        <taxon>Bacteroidota</taxon>
        <taxon>Flavobacteriia</taxon>
        <taxon>Flavobacteriales</taxon>
        <taxon>Flavobacteriaceae</taxon>
        <taxon>Sinomicrobium</taxon>
    </lineage>
</organism>
<dbReference type="AlphaFoldDB" id="A0A3N0F3A2"/>